<name>A0AAE0D040_COLKA</name>
<feature type="transmembrane region" description="Helical" evidence="1">
    <location>
        <begin position="270"/>
        <end position="294"/>
    </location>
</feature>
<feature type="transmembrane region" description="Helical" evidence="1">
    <location>
        <begin position="235"/>
        <end position="264"/>
    </location>
</feature>
<sequence>MDWQPYVTGYIVRCVLSGLVVLPALGASALALRQLGAKHDHTRRWVDFTKAALGLWSMLTLSIFNRSELLSLVCWILWTVEYSRRQDGFFYPDEATPYISIVASLLGTLGQVALHLAFFFLIHALSQLRSGATTDDSRAALIGRKVVFGGSALIALVEVAVFCCYIAFQIMFKILQERERYVAGDWDNAIRLSLAAEYMLASNTCMFFIAAVGMTIYAFQAQKKARGSPVQKASTLLLVAVSLWLVARTWTFIMTVLSLARFWWGRASPYVGIINTILIMWTTFAALMLLYILASNNAYGLSRIHYQEEEDVERV</sequence>
<feature type="transmembrane region" description="Helical" evidence="1">
    <location>
        <begin position="198"/>
        <end position="219"/>
    </location>
</feature>
<feature type="transmembrane region" description="Helical" evidence="1">
    <location>
        <begin position="53"/>
        <end position="78"/>
    </location>
</feature>
<keyword evidence="1" id="KW-1133">Transmembrane helix</keyword>
<feature type="transmembrane region" description="Helical" evidence="1">
    <location>
        <begin position="98"/>
        <end position="125"/>
    </location>
</feature>
<keyword evidence="3" id="KW-1185">Reference proteome</keyword>
<accession>A0AAE0D040</accession>
<evidence type="ECO:0000256" key="1">
    <source>
        <dbReference type="SAM" id="Phobius"/>
    </source>
</evidence>
<dbReference type="EMBL" id="VYYT01000521">
    <property type="protein sequence ID" value="KAK2733004.1"/>
    <property type="molecule type" value="Genomic_DNA"/>
</dbReference>
<organism evidence="2 3">
    <name type="scientific">Colletotrichum kahawae</name>
    <name type="common">Coffee berry disease fungus</name>
    <dbReference type="NCBI Taxonomy" id="34407"/>
    <lineage>
        <taxon>Eukaryota</taxon>
        <taxon>Fungi</taxon>
        <taxon>Dikarya</taxon>
        <taxon>Ascomycota</taxon>
        <taxon>Pezizomycotina</taxon>
        <taxon>Sordariomycetes</taxon>
        <taxon>Hypocreomycetidae</taxon>
        <taxon>Glomerellales</taxon>
        <taxon>Glomerellaceae</taxon>
        <taxon>Colletotrichum</taxon>
        <taxon>Colletotrichum gloeosporioides species complex</taxon>
    </lineage>
</organism>
<reference evidence="2" key="1">
    <citation type="submission" date="2023-02" db="EMBL/GenBank/DDBJ databases">
        <title>Colletotrichum kahawae CIFC_Que2 genome sequencing and assembly.</title>
        <authorList>
            <person name="Baroncelli R."/>
        </authorList>
    </citation>
    <scope>NUCLEOTIDE SEQUENCE</scope>
    <source>
        <strain evidence="2">CIFC_Que2</strain>
    </source>
</reference>
<gene>
    <name evidence="2" type="ORF">CKAH01_08502</name>
</gene>
<dbReference type="Proteomes" id="UP001281614">
    <property type="component" value="Unassembled WGS sequence"/>
</dbReference>
<keyword evidence="1" id="KW-0472">Membrane</keyword>
<proteinExistence type="predicted"/>
<protein>
    <submittedName>
        <fullName evidence="2">Uncharacterized protein</fullName>
    </submittedName>
</protein>
<evidence type="ECO:0000313" key="3">
    <source>
        <dbReference type="Proteomes" id="UP001281614"/>
    </source>
</evidence>
<evidence type="ECO:0000313" key="2">
    <source>
        <dbReference type="EMBL" id="KAK2733004.1"/>
    </source>
</evidence>
<feature type="transmembrane region" description="Helical" evidence="1">
    <location>
        <begin position="6"/>
        <end position="32"/>
    </location>
</feature>
<feature type="transmembrane region" description="Helical" evidence="1">
    <location>
        <begin position="146"/>
        <end position="168"/>
    </location>
</feature>
<dbReference type="AlphaFoldDB" id="A0AAE0D040"/>
<comment type="caution">
    <text evidence="2">The sequence shown here is derived from an EMBL/GenBank/DDBJ whole genome shotgun (WGS) entry which is preliminary data.</text>
</comment>
<keyword evidence="1" id="KW-0812">Transmembrane</keyword>